<accession>A0ABS7SM06</accession>
<protein>
    <recommendedName>
        <fullName evidence="4">FlgO domain-containing protein</fullName>
    </recommendedName>
</protein>
<dbReference type="Proteomes" id="UP000809349">
    <property type="component" value="Unassembled WGS sequence"/>
</dbReference>
<name>A0ABS7SM06_9BURK</name>
<comment type="caution">
    <text evidence="2">The sequence shown here is derived from an EMBL/GenBank/DDBJ whole genome shotgun (WGS) entry which is preliminary data.</text>
</comment>
<sequence length="224" mass="23817">MAIRSGIALLGALLMAGCATPYSPVPLATNYPTSNQAKAQAAAHWMAITSHIEKTLLPTLKGTPSRSLYVAPGQASAFNQAVRGQLITALVQDGQLVSKHAGGALTIDIDTQVVEFSRHRPQYKFSGERSAIAAGAWVITGIDHTNPWLATVAIAGYDAYSWFHSQFAPGPTPKTEIIVTVSVSDAQRYIARSTSVYYVTDSDRNLYGAADGQATTKTFMVQGG</sequence>
<reference evidence="2 3" key="1">
    <citation type="submission" date="2021-08" db="EMBL/GenBank/DDBJ databases">
        <title>Massilia sp. R798.</title>
        <authorList>
            <person name="Baek J.H."/>
            <person name="Jung H.S."/>
            <person name="Kim K.R."/>
            <person name="Jeon C.O."/>
        </authorList>
    </citation>
    <scope>NUCLEOTIDE SEQUENCE [LARGE SCALE GENOMIC DNA]</scope>
    <source>
        <strain evidence="2 3">R798</strain>
    </source>
</reference>
<evidence type="ECO:0000313" key="2">
    <source>
        <dbReference type="EMBL" id="MBZ2207205.1"/>
    </source>
</evidence>
<feature type="chain" id="PRO_5045522316" description="FlgO domain-containing protein" evidence="1">
    <location>
        <begin position="22"/>
        <end position="224"/>
    </location>
</feature>
<feature type="signal peptide" evidence="1">
    <location>
        <begin position="1"/>
        <end position="21"/>
    </location>
</feature>
<dbReference type="EMBL" id="JAFBIL020000003">
    <property type="protein sequence ID" value="MBZ2207205.1"/>
    <property type="molecule type" value="Genomic_DNA"/>
</dbReference>
<keyword evidence="1" id="KW-0732">Signal</keyword>
<dbReference type="PROSITE" id="PS51257">
    <property type="entry name" value="PROKAR_LIPOPROTEIN"/>
    <property type="match status" value="1"/>
</dbReference>
<gene>
    <name evidence="2" type="ORF">I4X03_008015</name>
</gene>
<evidence type="ECO:0000313" key="3">
    <source>
        <dbReference type="Proteomes" id="UP000809349"/>
    </source>
</evidence>
<evidence type="ECO:0000256" key="1">
    <source>
        <dbReference type="SAM" id="SignalP"/>
    </source>
</evidence>
<evidence type="ECO:0008006" key="4">
    <source>
        <dbReference type="Google" id="ProtNLM"/>
    </source>
</evidence>
<proteinExistence type="predicted"/>
<keyword evidence="3" id="KW-1185">Reference proteome</keyword>
<dbReference type="RefSeq" id="WP_223467702.1">
    <property type="nucleotide sequence ID" value="NZ_JAFBIL020000003.1"/>
</dbReference>
<organism evidence="2 3">
    <name type="scientific">Massilia soli</name>
    <dbReference type="NCBI Taxonomy" id="2792854"/>
    <lineage>
        <taxon>Bacteria</taxon>
        <taxon>Pseudomonadati</taxon>
        <taxon>Pseudomonadota</taxon>
        <taxon>Betaproteobacteria</taxon>
        <taxon>Burkholderiales</taxon>
        <taxon>Oxalobacteraceae</taxon>
        <taxon>Telluria group</taxon>
        <taxon>Massilia</taxon>
    </lineage>
</organism>